<evidence type="ECO:0000256" key="6">
    <source>
        <dbReference type="ARBA" id="ARBA00023136"/>
    </source>
</evidence>
<organism evidence="8 9">
    <name type="scientific">Planococcus chinensis</name>
    <dbReference type="NCBI Taxonomy" id="272917"/>
    <lineage>
        <taxon>Bacteria</taxon>
        <taxon>Bacillati</taxon>
        <taxon>Bacillota</taxon>
        <taxon>Bacilli</taxon>
        <taxon>Bacillales</taxon>
        <taxon>Caryophanaceae</taxon>
        <taxon>Planococcus</taxon>
    </lineage>
</organism>
<dbReference type="SUPFAM" id="SSF118215">
    <property type="entry name" value="Proton glutamate symport protein"/>
    <property type="match status" value="1"/>
</dbReference>
<dbReference type="InterPro" id="IPR036458">
    <property type="entry name" value="Na:dicarbo_symporter_sf"/>
</dbReference>
<keyword evidence="3" id="KW-1003">Cell membrane</keyword>
<gene>
    <name evidence="8" type="ORF">ACFSDB_08605</name>
</gene>
<evidence type="ECO:0000256" key="2">
    <source>
        <dbReference type="ARBA" id="ARBA00022448"/>
    </source>
</evidence>
<feature type="transmembrane region" description="Helical" evidence="7">
    <location>
        <begin position="143"/>
        <end position="161"/>
    </location>
</feature>
<comment type="caution">
    <text evidence="8">The sequence shown here is derived from an EMBL/GenBank/DDBJ whole genome shotgun (WGS) entry which is preliminary data.</text>
</comment>
<dbReference type="Proteomes" id="UP001597273">
    <property type="component" value="Unassembled WGS sequence"/>
</dbReference>
<keyword evidence="5 7" id="KW-1133">Transmembrane helix</keyword>
<feature type="transmembrane region" description="Helical" evidence="7">
    <location>
        <begin position="7"/>
        <end position="28"/>
    </location>
</feature>
<dbReference type="RefSeq" id="WP_204891895.1">
    <property type="nucleotide sequence ID" value="NZ_JBHUFW010000005.1"/>
</dbReference>
<proteinExistence type="predicted"/>
<dbReference type="PANTHER" id="PTHR42865:SF7">
    <property type="entry name" value="PROTON_GLUTAMATE-ASPARTATE SYMPORTER"/>
    <property type="match status" value="1"/>
</dbReference>
<dbReference type="Pfam" id="PF00375">
    <property type="entry name" value="SDF"/>
    <property type="match status" value="1"/>
</dbReference>
<feature type="transmembrane region" description="Helical" evidence="7">
    <location>
        <begin position="74"/>
        <end position="99"/>
    </location>
</feature>
<sequence length="421" mass="44986">MKWWFNLPLYTQIAIGGLIGIALGFLLGENAKYLEPVGTLFINLLKMLIIPLVVTSVLAGILKMKDAKSVGKIGGGFLLYLILTSFIATSIGVLVALVLQPGKGLQSLLDHGETVEAAEFSFVDHFLTWIPTNIFQSLANMEMLPIILFTVFIGLVMITLGEHNVPTVTKFVNESANIMLKLTSFIIQLAPYGILALLASLVGTFGSDMLSAVIKFVIADYIALILVLLIVYPIILKVTTGLSPIQFYKNIYPSMLFAFTTSTSTATIPVSLQVTKNNLGISQKTSGFTIPFGATANMDGFAVAIGVISVFAANLYNIPITLSMILQFVLLGLVLSIGAAGVRGAGIVMSIVLLEALGMPLLIIPILAAIWPVIDMGHTTLNIAGDLTGTTVVAKKNNDLNEAVFNSSNNPKVDTSSEEVF</sequence>
<evidence type="ECO:0000313" key="9">
    <source>
        <dbReference type="Proteomes" id="UP001597273"/>
    </source>
</evidence>
<feature type="transmembrane region" description="Helical" evidence="7">
    <location>
        <begin position="294"/>
        <end position="316"/>
    </location>
</feature>
<evidence type="ECO:0000313" key="8">
    <source>
        <dbReference type="EMBL" id="MFD1862991.1"/>
    </source>
</evidence>
<dbReference type="Gene3D" id="1.10.3860.10">
    <property type="entry name" value="Sodium:dicarboxylate symporter"/>
    <property type="match status" value="1"/>
</dbReference>
<keyword evidence="9" id="KW-1185">Reference proteome</keyword>
<keyword evidence="4 7" id="KW-0812">Transmembrane</keyword>
<feature type="transmembrane region" description="Helical" evidence="7">
    <location>
        <begin position="212"/>
        <end position="235"/>
    </location>
</feature>
<accession>A0ABW4QHE6</accession>
<comment type="subcellular location">
    <subcellularLocation>
        <location evidence="1">Cell membrane</location>
        <topology evidence="1">Multi-pass membrane protein</topology>
    </subcellularLocation>
</comment>
<reference evidence="9" key="1">
    <citation type="journal article" date="2019" name="Int. J. Syst. Evol. Microbiol.">
        <title>The Global Catalogue of Microorganisms (GCM) 10K type strain sequencing project: providing services to taxonomists for standard genome sequencing and annotation.</title>
        <authorList>
            <consortium name="The Broad Institute Genomics Platform"/>
            <consortium name="The Broad Institute Genome Sequencing Center for Infectious Disease"/>
            <person name="Wu L."/>
            <person name="Ma J."/>
        </authorList>
    </citation>
    <scope>NUCLEOTIDE SEQUENCE [LARGE SCALE GENOMIC DNA]</scope>
    <source>
        <strain evidence="9">CGMCC 1.15475</strain>
    </source>
</reference>
<keyword evidence="2" id="KW-0813">Transport</keyword>
<evidence type="ECO:0000256" key="1">
    <source>
        <dbReference type="ARBA" id="ARBA00004651"/>
    </source>
</evidence>
<name>A0ABW4QHE6_9BACL</name>
<feature type="transmembrane region" description="Helical" evidence="7">
    <location>
        <begin position="40"/>
        <end position="62"/>
    </location>
</feature>
<evidence type="ECO:0000256" key="5">
    <source>
        <dbReference type="ARBA" id="ARBA00022989"/>
    </source>
</evidence>
<dbReference type="EMBL" id="JBHUFW010000005">
    <property type="protein sequence ID" value="MFD1862991.1"/>
    <property type="molecule type" value="Genomic_DNA"/>
</dbReference>
<feature type="transmembrane region" description="Helical" evidence="7">
    <location>
        <begin position="328"/>
        <end position="351"/>
    </location>
</feature>
<protein>
    <submittedName>
        <fullName evidence="8">Dicarboxylate/amino acid:cation symporter</fullName>
    </submittedName>
</protein>
<evidence type="ECO:0000256" key="4">
    <source>
        <dbReference type="ARBA" id="ARBA00022692"/>
    </source>
</evidence>
<feature type="transmembrane region" description="Helical" evidence="7">
    <location>
        <begin position="256"/>
        <end position="274"/>
    </location>
</feature>
<keyword evidence="6 7" id="KW-0472">Membrane</keyword>
<evidence type="ECO:0000256" key="7">
    <source>
        <dbReference type="SAM" id="Phobius"/>
    </source>
</evidence>
<feature type="transmembrane region" description="Helical" evidence="7">
    <location>
        <begin position="357"/>
        <end position="374"/>
    </location>
</feature>
<dbReference type="PRINTS" id="PR00173">
    <property type="entry name" value="EDTRNSPORT"/>
</dbReference>
<dbReference type="PANTHER" id="PTHR42865">
    <property type="entry name" value="PROTON/GLUTAMATE-ASPARTATE SYMPORTER"/>
    <property type="match status" value="1"/>
</dbReference>
<evidence type="ECO:0000256" key="3">
    <source>
        <dbReference type="ARBA" id="ARBA00022475"/>
    </source>
</evidence>
<feature type="transmembrane region" description="Helical" evidence="7">
    <location>
        <begin position="182"/>
        <end position="206"/>
    </location>
</feature>
<dbReference type="InterPro" id="IPR001991">
    <property type="entry name" value="Na-dicarboxylate_symporter"/>
</dbReference>